<feature type="signal peptide" evidence="1">
    <location>
        <begin position="1"/>
        <end position="21"/>
    </location>
</feature>
<feature type="chain" id="PRO_5013257189" description="Chitin-binding type-4 domain-containing protein" evidence="1">
    <location>
        <begin position="22"/>
        <end position="210"/>
    </location>
</feature>
<accession>A0A226DDY6</accession>
<evidence type="ECO:0000256" key="1">
    <source>
        <dbReference type="SAM" id="SignalP"/>
    </source>
</evidence>
<sequence>MKFILSFALVGILHAVGRVESHGYMKDPIARTSIQLRPEFGTNQPYWWDNTGVWCGNVNQDMQYSSCGRCGDAPGESTANQGGIYDKGVIVRNYTSGSIIEVVGNFDAPHYGSYEVELCPNQQETDNCFYKLPIVGGSEEVRIDDRMCVPHFVGTVEVTARVQLPAGVTCNRCTIRWTYRTSYPGPADWESCLNREPAQTFRNCADVAIH</sequence>
<gene>
    <name evidence="3" type="ORF">Fcan01_22124</name>
</gene>
<evidence type="ECO:0000259" key="2">
    <source>
        <dbReference type="Pfam" id="PF03067"/>
    </source>
</evidence>
<reference evidence="3 4" key="1">
    <citation type="submission" date="2015-12" db="EMBL/GenBank/DDBJ databases">
        <title>The genome of Folsomia candida.</title>
        <authorList>
            <person name="Faddeeva A."/>
            <person name="Derks M.F."/>
            <person name="Anvar Y."/>
            <person name="Smit S."/>
            <person name="Van Straalen N."/>
            <person name="Roelofs D."/>
        </authorList>
    </citation>
    <scope>NUCLEOTIDE SEQUENCE [LARGE SCALE GENOMIC DNA]</scope>
    <source>
        <strain evidence="3 4">VU population</strain>
        <tissue evidence="3">Whole body</tissue>
    </source>
</reference>
<name>A0A226DDY6_FOLCA</name>
<dbReference type="Pfam" id="PF03067">
    <property type="entry name" value="LPMO_10"/>
    <property type="match status" value="1"/>
</dbReference>
<feature type="domain" description="Chitin-binding type-4" evidence="2">
    <location>
        <begin position="22"/>
        <end position="207"/>
    </location>
</feature>
<dbReference type="Proteomes" id="UP000198287">
    <property type="component" value="Unassembled WGS sequence"/>
</dbReference>
<evidence type="ECO:0000313" key="4">
    <source>
        <dbReference type="Proteomes" id="UP000198287"/>
    </source>
</evidence>
<dbReference type="InterPro" id="IPR004302">
    <property type="entry name" value="Cellulose/chitin-bd_N"/>
</dbReference>
<protein>
    <recommendedName>
        <fullName evidence="2">Chitin-binding type-4 domain-containing protein</fullName>
    </recommendedName>
</protein>
<dbReference type="STRING" id="158441.A0A226DDY6"/>
<evidence type="ECO:0000313" key="3">
    <source>
        <dbReference type="EMBL" id="OXA43054.1"/>
    </source>
</evidence>
<keyword evidence="1" id="KW-0732">Signal</keyword>
<dbReference type="OrthoDB" id="550577at2759"/>
<comment type="caution">
    <text evidence="3">The sequence shown here is derived from an EMBL/GenBank/DDBJ whole genome shotgun (WGS) entry which is preliminary data.</text>
</comment>
<keyword evidence="4" id="KW-1185">Reference proteome</keyword>
<dbReference type="EMBL" id="LNIX01000023">
    <property type="protein sequence ID" value="OXA43054.1"/>
    <property type="molecule type" value="Genomic_DNA"/>
</dbReference>
<organism evidence="3 4">
    <name type="scientific">Folsomia candida</name>
    <name type="common">Springtail</name>
    <dbReference type="NCBI Taxonomy" id="158441"/>
    <lineage>
        <taxon>Eukaryota</taxon>
        <taxon>Metazoa</taxon>
        <taxon>Ecdysozoa</taxon>
        <taxon>Arthropoda</taxon>
        <taxon>Hexapoda</taxon>
        <taxon>Collembola</taxon>
        <taxon>Entomobryomorpha</taxon>
        <taxon>Isotomoidea</taxon>
        <taxon>Isotomidae</taxon>
        <taxon>Proisotominae</taxon>
        <taxon>Folsomia</taxon>
    </lineage>
</organism>
<proteinExistence type="predicted"/>
<dbReference type="AlphaFoldDB" id="A0A226DDY6"/>